<comment type="caution">
    <text evidence="2">The sequence shown here is derived from an EMBL/GenBank/DDBJ whole genome shotgun (WGS) entry which is preliminary data.</text>
</comment>
<dbReference type="NCBIfam" id="TIGR04183">
    <property type="entry name" value="Por_Secre_tail"/>
    <property type="match status" value="1"/>
</dbReference>
<evidence type="ECO:0000313" key="2">
    <source>
        <dbReference type="EMBL" id="GAA3975562.1"/>
    </source>
</evidence>
<keyword evidence="3" id="KW-1185">Reference proteome</keyword>
<dbReference type="EMBL" id="BAABDI010000013">
    <property type="protein sequence ID" value="GAA3975562.1"/>
    <property type="molecule type" value="Genomic_DNA"/>
</dbReference>
<evidence type="ECO:0008006" key="4">
    <source>
        <dbReference type="Google" id="ProtNLM"/>
    </source>
</evidence>
<protein>
    <recommendedName>
        <fullName evidence="4">Por secretion system C-terminal sorting domain-containing protein</fullName>
    </recommendedName>
</protein>
<evidence type="ECO:0000256" key="1">
    <source>
        <dbReference type="SAM" id="MobiDB-lite"/>
    </source>
</evidence>
<organism evidence="2 3">
    <name type="scientific">Hymenobacter antarcticus</name>
    <dbReference type="NCBI Taxonomy" id="486270"/>
    <lineage>
        <taxon>Bacteria</taxon>
        <taxon>Pseudomonadati</taxon>
        <taxon>Bacteroidota</taxon>
        <taxon>Cytophagia</taxon>
        <taxon>Cytophagales</taxon>
        <taxon>Hymenobacteraceae</taxon>
        <taxon>Hymenobacter</taxon>
    </lineage>
</organism>
<proteinExistence type="predicted"/>
<feature type="region of interest" description="Disordered" evidence="1">
    <location>
        <begin position="695"/>
        <end position="764"/>
    </location>
</feature>
<evidence type="ECO:0000313" key="3">
    <source>
        <dbReference type="Proteomes" id="UP001501556"/>
    </source>
</evidence>
<accession>A0ABP7Q3G2</accession>
<dbReference type="Proteomes" id="UP001501556">
    <property type="component" value="Unassembled WGS sequence"/>
</dbReference>
<gene>
    <name evidence="2" type="ORF">GCM10022407_21390</name>
</gene>
<dbReference type="InterPro" id="IPR026444">
    <property type="entry name" value="Secre_tail"/>
</dbReference>
<reference evidence="3" key="1">
    <citation type="journal article" date="2019" name="Int. J. Syst. Evol. Microbiol.">
        <title>The Global Catalogue of Microorganisms (GCM) 10K type strain sequencing project: providing services to taxonomists for standard genome sequencing and annotation.</title>
        <authorList>
            <consortium name="The Broad Institute Genomics Platform"/>
            <consortium name="The Broad Institute Genome Sequencing Center for Infectious Disease"/>
            <person name="Wu L."/>
            <person name="Ma J."/>
        </authorList>
    </citation>
    <scope>NUCLEOTIDE SEQUENCE [LARGE SCALE GENOMIC DNA]</scope>
    <source>
        <strain evidence="3">JCM 17217</strain>
    </source>
</reference>
<feature type="compositionally biased region" description="Polar residues" evidence="1">
    <location>
        <begin position="695"/>
        <end position="715"/>
    </location>
</feature>
<name>A0ABP7Q3G2_9BACT</name>
<dbReference type="SUPFAM" id="SSF103647">
    <property type="entry name" value="TSP type-3 repeat"/>
    <property type="match status" value="1"/>
</dbReference>
<sequence>MGALALLGSTLGAIAEGSKQLTPNTNPGAALTDPANTRAGFLTHDVVTDNASLGFLKPATWTGTGGIPFSEDYRMYVHIEPNEVLYYGVRRNSRPESTTAQADLTLTLRYGVGAGTVVQTTTLARDQASTNQSLLLPGAGVITTAQQAQAGPLPTAGGYAPLTYTNTTGSAQEFYIEFTQVGESGLTDNAKRSEYDFWDFTVRTNAGVEKPGRLYSKHWAFSAGTSSGPAGAIQNRLSATFNLYPLVESKKTPGQYFVKQVELAGMRPLVFYFVSNEFGSTYDATTRTTVADRQKSQTSRTSYPQYANFVNEPDAAIYPSAATPTVSTSAAAFCQAGVTKVAFTTRSDETGSFDILIDLNGNNVNDGVDRLLQQFVAGGSFNTIVWDGKDKNGATVTPTGQVIKYNFVSRGATVNFPVYDAEGNPDGFRIRNTRPNTAAYDLLYWDDSRLTNFTTKGVELTGVDSTPGVHLWGVSTDQGNTYTVNSWTYGFTVFQGAKTFTYATACDNDKDGVDDLVDIDDDNDGVLDAVEGFSPTGVAAGNANYVDPSAFAAGAAVPYYLDVNYVHPVLGVFLDTNGDGVNDLFDIDRDGIPNHNDLDADGDGLTDAFEANGNTVPNQTFGPVTVTAGGNTYTYQSLFDVAQGRFVTTAVARATAAGTSAGVGPNGLPDAIETSVSYAKSGNNVVATETDVSGYTLTDSDSDQRTSGTATSKNYNFLDIDSDNDGITDDREAQTTAGYIAPSGTDTDKDGLDNSYDPTPGGTVTAGAALTTLTNSDTDATADIFDTDSDNDNASRAALPIYRQTADWTEGFDVSGNGLAGDEIVAKARAFAAANPEKFKYYEIAGPFGSTSVSDFLLVSKTVNGDKIPAFLDPASFYYHDDNFNGLVDLYDPAYGGSPSMAPKRVATQPEADYRTSSVQTPLPVELTAFTATAVKNVDTQLAWNTASEKNNDYFNVERSLNGTDFVKIGQVIGQGSKSAPTDYALTDTGIGAKVSSTVYYRLQQVDTDGTATYSPVRTAAFVKALASAPAITLFPNPGKMTSTLDLTQLPTGTYQVSLLDATGRVVMNTTLSAGLTHVLTLNSLANGTYTVLVRGQNGSEIVNLTKRLIKE</sequence>
<dbReference type="InterPro" id="IPR028974">
    <property type="entry name" value="TSP_type-3_rpt"/>
</dbReference>